<keyword evidence="1" id="KW-0812">Transmembrane</keyword>
<evidence type="ECO:0000313" key="2">
    <source>
        <dbReference type="EMBL" id="THF53894.1"/>
    </source>
</evidence>
<sequence length="211" mass="22206">MQLQDWLLYAVTSAAFLAVPGRAAKRIVECRRAGGAKLAGFCVLGCVAGYGIAATAVFAAVQSLVNAGAIAVQHLQWLGMAALMLVALRLWKAPLHIGPVADNDNIANKSFAVIVSQGVAACALDARTVIFLLAMATQLGVVFLPQGRDFLNLAGIFAAIATVTCLYQAIFAKVIDRIIRKRSVRKLAPPNGKTMLISARSVSAGFRKIAA</sequence>
<dbReference type="EMBL" id="SSOA01000001">
    <property type="protein sequence ID" value="THF53894.1"/>
    <property type="molecule type" value="Genomic_DNA"/>
</dbReference>
<organism evidence="2 3">
    <name type="scientific">Allorhizobium terrae</name>
    <dbReference type="NCBI Taxonomy" id="1848972"/>
    <lineage>
        <taxon>Bacteria</taxon>
        <taxon>Pseudomonadati</taxon>
        <taxon>Pseudomonadota</taxon>
        <taxon>Alphaproteobacteria</taxon>
        <taxon>Hyphomicrobiales</taxon>
        <taxon>Rhizobiaceae</taxon>
        <taxon>Rhizobium/Agrobacterium group</taxon>
        <taxon>Allorhizobium</taxon>
    </lineage>
</organism>
<feature type="transmembrane region" description="Helical" evidence="1">
    <location>
        <begin position="36"/>
        <end position="61"/>
    </location>
</feature>
<feature type="transmembrane region" description="Helical" evidence="1">
    <location>
        <begin position="67"/>
        <end position="91"/>
    </location>
</feature>
<feature type="transmembrane region" description="Helical" evidence="1">
    <location>
        <begin position="6"/>
        <end position="24"/>
    </location>
</feature>
<accession>A0A4S4A6B1</accession>
<name>A0A4S4A6B1_9HYPH</name>
<gene>
    <name evidence="2" type="ORF">E6C51_01940</name>
</gene>
<proteinExistence type="predicted"/>
<protein>
    <recommendedName>
        <fullName evidence="4">Lysine transporter LysE</fullName>
    </recommendedName>
</protein>
<reference evidence="2 3" key="1">
    <citation type="submission" date="2019-04" db="EMBL/GenBank/DDBJ databases">
        <title>Rhizobium terrae sp. nov., isolated from a paddy soil.</title>
        <authorList>
            <person name="Lin S.-Y."/>
            <person name="Hameed A."/>
            <person name="Huang H.-I."/>
            <person name="Young C.-C."/>
        </authorList>
    </citation>
    <scope>NUCLEOTIDE SEQUENCE [LARGE SCALE GENOMIC DNA]</scope>
    <source>
        <strain evidence="2 3">CC-HIH110</strain>
    </source>
</reference>
<dbReference type="AlphaFoldDB" id="A0A4S4A6B1"/>
<feature type="transmembrane region" description="Helical" evidence="1">
    <location>
        <begin position="111"/>
        <end position="144"/>
    </location>
</feature>
<evidence type="ECO:0000256" key="1">
    <source>
        <dbReference type="SAM" id="Phobius"/>
    </source>
</evidence>
<dbReference type="Proteomes" id="UP000310754">
    <property type="component" value="Unassembled WGS sequence"/>
</dbReference>
<comment type="caution">
    <text evidence="2">The sequence shown here is derived from an EMBL/GenBank/DDBJ whole genome shotgun (WGS) entry which is preliminary data.</text>
</comment>
<feature type="transmembrane region" description="Helical" evidence="1">
    <location>
        <begin position="150"/>
        <end position="175"/>
    </location>
</feature>
<keyword evidence="1" id="KW-1133">Transmembrane helix</keyword>
<keyword evidence="1" id="KW-0472">Membrane</keyword>
<dbReference type="RefSeq" id="WP_190234844.1">
    <property type="nucleotide sequence ID" value="NZ_SSOA01000001.1"/>
</dbReference>
<keyword evidence="3" id="KW-1185">Reference proteome</keyword>
<evidence type="ECO:0008006" key="4">
    <source>
        <dbReference type="Google" id="ProtNLM"/>
    </source>
</evidence>
<evidence type="ECO:0000313" key="3">
    <source>
        <dbReference type="Proteomes" id="UP000310754"/>
    </source>
</evidence>